<protein>
    <submittedName>
        <fullName evidence="1">Uncharacterized protein</fullName>
    </submittedName>
</protein>
<dbReference type="Proteomes" id="UP000199622">
    <property type="component" value="Unassembled WGS sequence"/>
</dbReference>
<accession>A0A1H4Q2E0</accession>
<evidence type="ECO:0000313" key="1">
    <source>
        <dbReference type="EMBL" id="SEC13836.1"/>
    </source>
</evidence>
<proteinExistence type="predicted"/>
<name>A0A1H4Q2E0_9PSEU</name>
<dbReference type="AlphaFoldDB" id="A0A1H4Q2E0"/>
<dbReference type="RefSeq" id="WP_091306802.1">
    <property type="nucleotide sequence ID" value="NZ_FNSO01000004.1"/>
</dbReference>
<gene>
    <name evidence="1" type="ORF">SAMN04489727_2705</name>
</gene>
<sequence length="142" mass="14595">MTADEVRQARATVSRAAESPASIAGLGRVVYLLPAAEPSAPAVVASRVRRGFAASRVLAVSPPAPAGVTFVGDVRSTRMPVIGDRMAERPVLAGVAFASDGRSAPVSARRDRMVELPVLAGVSFAGGRGPVRVPALRKQVVA</sequence>
<keyword evidence="2" id="KW-1185">Reference proteome</keyword>
<organism evidence="1 2">
    <name type="scientific">Amycolatopsis tolypomycina</name>
    <dbReference type="NCBI Taxonomy" id="208445"/>
    <lineage>
        <taxon>Bacteria</taxon>
        <taxon>Bacillati</taxon>
        <taxon>Actinomycetota</taxon>
        <taxon>Actinomycetes</taxon>
        <taxon>Pseudonocardiales</taxon>
        <taxon>Pseudonocardiaceae</taxon>
        <taxon>Amycolatopsis</taxon>
    </lineage>
</organism>
<dbReference type="EMBL" id="FNSO01000004">
    <property type="protein sequence ID" value="SEC13836.1"/>
    <property type="molecule type" value="Genomic_DNA"/>
</dbReference>
<reference evidence="2" key="1">
    <citation type="submission" date="2016-10" db="EMBL/GenBank/DDBJ databases">
        <authorList>
            <person name="Varghese N."/>
            <person name="Submissions S."/>
        </authorList>
    </citation>
    <scope>NUCLEOTIDE SEQUENCE [LARGE SCALE GENOMIC DNA]</scope>
    <source>
        <strain evidence="2">DSM 44544</strain>
    </source>
</reference>
<evidence type="ECO:0000313" key="2">
    <source>
        <dbReference type="Proteomes" id="UP000199622"/>
    </source>
</evidence>
<dbReference type="STRING" id="208445.SAMN04489727_2705"/>